<evidence type="ECO:0000256" key="1">
    <source>
        <dbReference type="SAM" id="MobiDB-lite"/>
    </source>
</evidence>
<feature type="compositionally biased region" description="Low complexity" evidence="1">
    <location>
        <begin position="411"/>
        <end position="465"/>
    </location>
</feature>
<accession>A0A401IPC3</accession>
<proteinExistence type="predicted"/>
<comment type="caution">
    <text evidence="2">The sequence shown here is derived from an EMBL/GenBank/DDBJ whole genome shotgun (WGS) entry which is preliminary data.</text>
</comment>
<protein>
    <submittedName>
        <fullName evidence="2">Wsv131-like protein</fullName>
    </submittedName>
</protein>
<feature type="compositionally biased region" description="Basic and acidic residues" evidence="1">
    <location>
        <begin position="391"/>
        <end position="400"/>
    </location>
</feature>
<evidence type="ECO:0000313" key="2">
    <source>
        <dbReference type="EMBL" id="GBG35450.1"/>
    </source>
</evidence>
<sequence length="574" mass="62784">MMICWRRAVCVYIYQEEKERKRVRLETFQIEMSCLTLLTAEEEDSNFDGGERAAKRLYEKFAANGDVIFTSNRNITKKAYGALAGVTEKDDYITLENVIADGEGKRITSLLTMDLLLESCNLRQPKVDAETNVLSGLECAMAVPTNDIVLAPQSVSAVLNGAAELAMRDQMRFGFDPITEILKNCCASHTIMHSFLKSALLALYERIRNWGPSQLETHGQEMALCAALEIVSSICQIVHEAKQATTHRDVGTSVTASNGRTRGVSSAMTCTRCKAKGHGLSPVVQPLIDQIDKRYECITTNDANIYFGNKLKYDTPKEFLVKGGAKRKDIRPNTRGIQTTQDLASSAIMKHSRKQVIRKARRHRLNQGIDILMDKILERDRPMNEVVVNVDEKRGQHAEDEQPTSPVVIELSGPSSVPSSSPSLPSVADVESSVTTAVPFSSSSSPTQVKPSNSNGSSSMFSPTSVAAKTPSAPPLSPRGTPPFFFAPIPSPVSPMSPDTTHHGTLDSALAPTLERVQESAPEVLVAESQGLPPGASWTQMRDSVTNKQIAKFATRGRGINTGKYRRFNPVTTL</sequence>
<dbReference type="EMBL" id="BFCE01000002">
    <property type="protein sequence ID" value="GBG35450.1"/>
    <property type="molecule type" value="Genomic_DNA"/>
</dbReference>
<feature type="region of interest" description="Disordered" evidence="1">
    <location>
        <begin position="391"/>
        <end position="480"/>
    </location>
</feature>
<organism evidence="2">
    <name type="scientific">Metapenaeus ensis nimavirus</name>
    <dbReference type="NCBI Taxonomy" id="2133794"/>
    <lineage>
        <taxon>Viruses</taxon>
        <taxon>Viruses incertae sedis</taxon>
        <taxon>Naldaviricetes</taxon>
        <taxon>Nimaviridae</taxon>
    </lineage>
</organism>
<name>A0A401IPC3_9VIRU</name>
<reference evidence="2" key="1">
    <citation type="journal article" date="2018" name="J. Virol.">
        <title>Crustacean Genome Exploration Reveals the Evolutionary Origin of White Spot Syndrome Virus.</title>
        <authorList>
            <person name="Kawato S."/>
            <person name="Shitara A."/>
            <person name="Wang Y."/>
            <person name="Nozaki R."/>
            <person name="Kondo H."/>
            <person name="Hirono I."/>
        </authorList>
    </citation>
    <scope>NUCLEOTIDE SEQUENCE</scope>
    <source>
        <strain evidence="2">Mikawa-1</strain>
    </source>
</reference>